<evidence type="ECO:0000256" key="2">
    <source>
        <dbReference type="SAM" id="MobiDB-lite"/>
    </source>
</evidence>
<keyword evidence="4" id="KW-1185">Reference proteome</keyword>
<keyword evidence="1" id="KW-0175">Coiled coil</keyword>
<evidence type="ECO:0000313" key="4">
    <source>
        <dbReference type="Proteomes" id="UP000009168"/>
    </source>
</evidence>
<dbReference type="Proteomes" id="UP000009168">
    <property type="component" value="Unassembled WGS sequence"/>
</dbReference>
<dbReference type="GeneID" id="24436929"/>
<protein>
    <submittedName>
        <fullName evidence="3">Uncharacterized protein</fullName>
    </submittedName>
</protein>
<name>W7XKG7_TETTS</name>
<feature type="coiled-coil region" evidence="1">
    <location>
        <begin position="301"/>
        <end position="328"/>
    </location>
</feature>
<dbReference type="InParanoid" id="W7XKG7"/>
<accession>W7XKG7</accession>
<dbReference type="RefSeq" id="XP_012652602.1">
    <property type="nucleotide sequence ID" value="XM_012797148.1"/>
</dbReference>
<gene>
    <name evidence="3" type="ORF">TTHERM_000037209</name>
</gene>
<sequence length="453" mass="55362">MNRNSRQQSDDQIQSLEDNIWFYYFDKNTLVIKKFIEGLNGQILQENNFSLINFVQKLLSKQSDTKKERVFKFLNQTQQIERNKIREGISYHYEAFIAHILENVDFYLRNEIQMISLNLQIYKPHIQIKKDFYKINKEIKDVYSKDVYEIPNYNEILFQKVEQEDQFYKCCQDYIALEKLYCFDFWVFQSEKQRYYRYFCTCVRLFLFFFELAEYRYLKMRYFMDIYNEVYNKDISQLTDEEIKKIKKHQSFFFQEKHFQELEQSQQDLETLFTYCFNESKYCLFQISKNYQENDNNYLGLKLLTLLLNQLSEEYQKNRETIQKIKTENVRIKRNSPDKNSEKFQNSRVNNQNSLQQNDEQDILNNQKKNLLKNFNCEFEIVRKTLLEKLKSNESGLVEEFNNIINESKNKYDDILNNQSKEEIVQVFMLDQKSSNFVMVDNYIIKQTKNQKS</sequence>
<dbReference type="KEGG" id="tet:TTHERM_000037209"/>
<organism evidence="3 4">
    <name type="scientific">Tetrahymena thermophila (strain SB210)</name>
    <dbReference type="NCBI Taxonomy" id="312017"/>
    <lineage>
        <taxon>Eukaryota</taxon>
        <taxon>Sar</taxon>
        <taxon>Alveolata</taxon>
        <taxon>Ciliophora</taxon>
        <taxon>Intramacronucleata</taxon>
        <taxon>Oligohymenophorea</taxon>
        <taxon>Hymenostomatida</taxon>
        <taxon>Tetrahymenina</taxon>
        <taxon>Tetrahymenidae</taxon>
        <taxon>Tetrahymena</taxon>
    </lineage>
</organism>
<evidence type="ECO:0000313" key="3">
    <source>
        <dbReference type="EMBL" id="EWS74889.1"/>
    </source>
</evidence>
<feature type="compositionally biased region" description="Polar residues" evidence="2">
    <location>
        <begin position="343"/>
        <end position="358"/>
    </location>
</feature>
<evidence type="ECO:0000256" key="1">
    <source>
        <dbReference type="SAM" id="Coils"/>
    </source>
</evidence>
<feature type="compositionally biased region" description="Basic and acidic residues" evidence="2">
    <location>
        <begin position="331"/>
        <end position="342"/>
    </location>
</feature>
<dbReference type="EMBL" id="GG662720">
    <property type="protein sequence ID" value="EWS74889.1"/>
    <property type="molecule type" value="Genomic_DNA"/>
</dbReference>
<dbReference type="AlphaFoldDB" id="W7XKG7"/>
<feature type="region of interest" description="Disordered" evidence="2">
    <location>
        <begin position="331"/>
        <end position="359"/>
    </location>
</feature>
<reference evidence="4" key="1">
    <citation type="journal article" date="2006" name="PLoS Biol.">
        <title>Macronuclear genome sequence of the ciliate Tetrahymena thermophila, a model eukaryote.</title>
        <authorList>
            <person name="Eisen J.A."/>
            <person name="Coyne R.S."/>
            <person name="Wu M."/>
            <person name="Wu D."/>
            <person name="Thiagarajan M."/>
            <person name="Wortman J.R."/>
            <person name="Badger J.H."/>
            <person name="Ren Q."/>
            <person name="Amedeo P."/>
            <person name="Jones K.M."/>
            <person name="Tallon L.J."/>
            <person name="Delcher A.L."/>
            <person name="Salzberg S.L."/>
            <person name="Silva J.C."/>
            <person name="Haas B.J."/>
            <person name="Majoros W.H."/>
            <person name="Farzad M."/>
            <person name="Carlton J.M."/>
            <person name="Smith R.K. Jr."/>
            <person name="Garg J."/>
            <person name="Pearlman R.E."/>
            <person name="Karrer K.M."/>
            <person name="Sun L."/>
            <person name="Manning G."/>
            <person name="Elde N.C."/>
            <person name="Turkewitz A.P."/>
            <person name="Asai D.J."/>
            <person name="Wilkes D.E."/>
            <person name="Wang Y."/>
            <person name="Cai H."/>
            <person name="Collins K."/>
            <person name="Stewart B.A."/>
            <person name="Lee S.R."/>
            <person name="Wilamowska K."/>
            <person name="Weinberg Z."/>
            <person name="Ruzzo W.L."/>
            <person name="Wloga D."/>
            <person name="Gaertig J."/>
            <person name="Frankel J."/>
            <person name="Tsao C.-C."/>
            <person name="Gorovsky M.A."/>
            <person name="Keeling P.J."/>
            <person name="Waller R.F."/>
            <person name="Patron N.J."/>
            <person name="Cherry J.M."/>
            <person name="Stover N.A."/>
            <person name="Krieger C.J."/>
            <person name="del Toro C."/>
            <person name="Ryder H.F."/>
            <person name="Williamson S.C."/>
            <person name="Barbeau R.A."/>
            <person name="Hamilton E.P."/>
            <person name="Orias E."/>
        </authorList>
    </citation>
    <scope>NUCLEOTIDE SEQUENCE [LARGE SCALE GENOMIC DNA]</scope>
    <source>
        <strain evidence="4">SB210</strain>
    </source>
</reference>
<proteinExistence type="predicted"/>